<evidence type="ECO:0000313" key="1">
    <source>
        <dbReference type="EMBL" id="XDP44857.1"/>
    </source>
</evidence>
<dbReference type="KEGG" id="spue:AB5L97_16545"/>
<dbReference type="EMBL" id="CP163302">
    <property type="protein sequence ID" value="XDP44857.1"/>
    <property type="molecule type" value="Genomic_DNA"/>
</dbReference>
<sequence>MSSETIEFDNKCAFAVMVGGAAKAPEAKPAHSVSRDGKTFGFSGAVPKALFQIIPGSANRAQRAWAKAQA</sequence>
<reference evidence="1" key="1">
    <citation type="submission" date="2024-07" db="EMBL/GenBank/DDBJ databases">
        <authorList>
            <person name="fu j."/>
        </authorList>
    </citation>
    <scope>NUCLEOTIDE SEQUENCE</scope>
    <source>
        <strain evidence="1">P10A9</strain>
    </source>
</reference>
<accession>A0AB39L1L0</accession>
<organism evidence="1">
    <name type="scientific">Sinomonas puerhi</name>
    <dbReference type="NCBI Taxonomy" id="3238584"/>
    <lineage>
        <taxon>Bacteria</taxon>
        <taxon>Bacillati</taxon>
        <taxon>Actinomycetota</taxon>
        <taxon>Actinomycetes</taxon>
        <taxon>Micrococcales</taxon>
        <taxon>Micrococcaceae</taxon>
        <taxon>Sinomonas</taxon>
    </lineage>
</organism>
<gene>
    <name evidence="1" type="ORF">AB5L97_16545</name>
</gene>
<name>A0AB39L1L0_9MICC</name>
<proteinExistence type="predicted"/>
<dbReference type="RefSeq" id="WP_307958599.1">
    <property type="nucleotide sequence ID" value="NZ_CP163302.1"/>
</dbReference>
<dbReference type="AlphaFoldDB" id="A0AB39L1L0"/>
<protein>
    <submittedName>
        <fullName evidence="1">Uncharacterized protein</fullName>
    </submittedName>
</protein>